<accession>A0AAF0K702</accession>
<keyword evidence="2" id="KW-1185">Reference proteome</keyword>
<evidence type="ECO:0000313" key="1">
    <source>
        <dbReference type="EMBL" id="WGH20306.1"/>
    </source>
</evidence>
<name>A0AAF0K702_9CAUD</name>
<proteinExistence type="predicted"/>
<gene>
    <name evidence="1" type="primary">14</name>
    <name evidence="1" type="ORF">SEA_MAGUCO_14</name>
</gene>
<dbReference type="Proteomes" id="UP001241023">
    <property type="component" value="Segment"/>
</dbReference>
<reference evidence="1 2" key="1">
    <citation type="submission" date="2023-03" db="EMBL/GenBank/DDBJ databases">
        <authorList>
            <person name="Jones P.T."/>
            <person name="Zarakotas T.R."/>
            <person name="Pitt R.A."/>
            <person name="Hinrichsen E.D."/>
            <person name="Woods I.A."/>
            <person name="Gubitose M.G."/>
            <person name="Lord C.E."/>
            <person name="Wilkes B.M."/>
            <person name="Diggins A.E."/>
            <person name="Parsons M.T."/>
            <person name="Kearns B.S."/>
            <person name="Garlena R.A."/>
            <person name="Russell D.A."/>
            <person name="Jacobs-Sera D."/>
            <person name="Hatfull G.F."/>
        </authorList>
    </citation>
    <scope>NUCLEOTIDE SEQUENCE [LARGE SCALE GENOMIC DNA]</scope>
</reference>
<dbReference type="EMBL" id="OQ709203">
    <property type="protein sequence ID" value="WGH20306.1"/>
    <property type="molecule type" value="Genomic_DNA"/>
</dbReference>
<sequence>MTTKKTPAAAEALAEKIPFTFEGVDYEIDPTSEWPYEVLEAYESGRITVFLALILGDAQIAKYRATKPKVAEVDKFVLAIQKALGIAGKLTALAALIRESPDTLEADLQRFYSVDLGDLWRGGLSVRRLSVLVHALPPESATARKYDTSGGWSRLEYLVADVFHGLTGEAHPSRPKATGSRYSDLRARLEEQKARLGKN</sequence>
<organism evidence="1 2">
    <name type="scientific">Arthrobacter phage MaGuCo</name>
    <dbReference type="NCBI Taxonomy" id="3038363"/>
    <lineage>
        <taxon>Viruses</taxon>
        <taxon>Duplodnaviria</taxon>
        <taxon>Heunggongvirae</taxon>
        <taxon>Uroviricota</taxon>
        <taxon>Caudoviricetes</taxon>
        <taxon>Casidaviridae</taxon>
        <taxon>Liebevirus</taxon>
        <taxon>Liebevirus maguco</taxon>
    </lineage>
</organism>
<evidence type="ECO:0000313" key="2">
    <source>
        <dbReference type="Proteomes" id="UP001241023"/>
    </source>
</evidence>
<protein>
    <submittedName>
        <fullName evidence="1">Tail assembly chaperone</fullName>
    </submittedName>
</protein>